<feature type="coiled-coil region" evidence="11">
    <location>
        <begin position="309"/>
        <end position="336"/>
    </location>
</feature>
<dbReference type="SMART" id="SM00028">
    <property type="entry name" value="TPR"/>
    <property type="match status" value="7"/>
</dbReference>
<evidence type="ECO:0000256" key="7">
    <source>
        <dbReference type="ARBA" id="ARBA00023128"/>
    </source>
</evidence>
<protein>
    <recommendedName>
        <fullName evidence="14">Ancillary SecYEG translocon subunit/Cell division coordinator CpoB TPR domain-containing protein</fullName>
    </recommendedName>
</protein>
<evidence type="ECO:0000313" key="15">
    <source>
        <dbReference type="EMBL" id="CAD9698266.1"/>
    </source>
</evidence>
<dbReference type="GO" id="GO:0030943">
    <property type="term" value="F:mitochondrion targeting sequence binding"/>
    <property type="evidence" value="ECO:0007669"/>
    <property type="project" value="TreeGrafter"/>
</dbReference>
<proteinExistence type="inferred from homology"/>
<accession>A0A7S2SF23</accession>
<keyword evidence="8 13" id="KW-0472">Membrane</keyword>
<evidence type="ECO:0000256" key="10">
    <source>
        <dbReference type="PROSITE-ProRule" id="PRU00339"/>
    </source>
</evidence>
<dbReference type="PROSITE" id="PS50005">
    <property type="entry name" value="TPR"/>
    <property type="match status" value="3"/>
</dbReference>
<feature type="domain" description="Ancillary SecYEG translocon subunit/Cell division coordinator CpoB TPR" evidence="14">
    <location>
        <begin position="430"/>
        <end position="550"/>
    </location>
</feature>
<gene>
    <name evidence="15" type="ORF">EANT1437_LOCUS14530</name>
</gene>
<feature type="repeat" description="TPR" evidence="10">
    <location>
        <begin position="517"/>
        <end position="550"/>
    </location>
</feature>
<keyword evidence="5 10" id="KW-0802">TPR repeat</keyword>
<evidence type="ECO:0000256" key="13">
    <source>
        <dbReference type="SAM" id="Phobius"/>
    </source>
</evidence>
<name>A0A7S2SF23_9STRA</name>
<evidence type="ECO:0000256" key="1">
    <source>
        <dbReference type="ARBA" id="ARBA00004572"/>
    </source>
</evidence>
<dbReference type="Pfam" id="PF09976">
    <property type="entry name" value="TPR_21"/>
    <property type="match status" value="1"/>
</dbReference>
<feature type="compositionally biased region" description="Polar residues" evidence="12">
    <location>
        <begin position="63"/>
        <end position="72"/>
    </location>
</feature>
<dbReference type="GO" id="GO:0008320">
    <property type="term" value="F:protein transmembrane transporter activity"/>
    <property type="evidence" value="ECO:0007669"/>
    <property type="project" value="TreeGrafter"/>
</dbReference>
<keyword evidence="6 13" id="KW-1133">Transmembrane helix</keyword>
<dbReference type="GO" id="GO:0030150">
    <property type="term" value="P:protein import into mitochondrial matrix"/>
    <property type="evidence" value="ECO:0007669"/>
    <property type="project" value="TreeGrafter"/>
</dbReference>
<evidence type="ECO:0000256" key="12">
    <source>
        <dbReference type="SAM" id="MobiDB-lite"/>
    </source>
</evidence>
<keyword evidence="3" id="KW-0677">Repeat</keyword>
<evidence type="ECO:0000256" key="11">
    <source>
        <dbReference type="SAM" id="Coils"/>
    </source>
</evidence>
<comment type="subcellular location">
    <subcellularLocation>
        <location evidence="1">Mitochondrion outer membrane</location>
        <topology evidence="1">Single-pass membrane protein</topology>
    </subcellularLocation>
</comment>
<dbReference type="GO" id="GO:0045039">
    <property type="term" value="P:protein insertion into mitochondrial inner membrane"/>
    <property type="evidence" value="ECO:0007669"/>
    <property type="project" value="TreeGrafter"/>
</dbReference>
<dbReference type="SUPFAM" id="SSF48452">
    <property type="entry name" value="TPR-like"/>
    <property type="match status" value="2"/>
</dbReference>
<dbReference type="Gene3D" id="1.25.40.10">
    <property type="entry name" value="Tetratricopeptide repeat domain"/>
    <property type="match status" value="2"/>
</dbReference>
<dbReference type="InterPro" id="IPR011990">
    <property type="entry name" value="TPR-like_helical_dom_sf"/>
</dbReference>
<keyword evidence="7" id="KW-0496">Mitochondrion</keyword>
<evidence type="ECO:0000256" key="4">
    <source>
        <dbReference type="ARBA" id="ARBA00022787"/>
    </source>
</evidence>
<keyword evidence="2 13" id="KW-0812">Transmembrane</keyword>
<feature type="region of interest" description="Disordered" evidence="12">
    <location>
        <begin position="49"/>
        <end position="72"/>
    </location>
</feature>
<sequence>MADIRSLQSSKYLNLGFLALACAGLWIWHSFFRPGLPDAGSTKLLKDLAHPSDDDEEDDEVTTKTSNQKNITIGTSSKSVDFDKEVKTPLASNSASKSETTNDDGKSDLASMHKRIEDIDKRGKVHFKAKKYMEAAEAFTEALNLIEDFRNNDSLSSDSNPSLSKQVATLANNRAAMYEKANLPDLALADCEGVLEIDPSHAKARTRKLRILESLERYNDSLTEVCAMQLKFMQDNREQLRLGIPVTPPVPQSKIEELMAKILPQEIENELKKIDERIKNSNEKKPLPSAHTIAQLLQSFTSYNVWMASAAREGNLDSLTAKLNELKEEEKAQKVELLLKRGRRFAFHRKFESMSEDFEAAHKLLEEDENVKDLLEGDSYARILEWVGMCRHLRYDMSGALKCYELCGDLEPTNAEIIVKRAGVKMDGGKLDEALSLFDTALGLDPDAVDALLHRANLNLLRVKHLEAKADLERFLELRPDNILARLRLATLYMAMENIEDTEKCLDEAERIDPHSSEVHSYRGEMHFAKGQFEEARAEFERAIECEAGNPTPYVNCALALMNTPGPNMGPPDIPLAITMLEKAVEVDPYFHTAYVHLGQMKLSLATDLTSASEVISLYDRGLQYCRTADELKDIVSMRILAVAQVDAAKALKMDTLNMQ</sequence>
<feature type="repeat" description="TPR" evidence="10">
    <location>
        <begin position="116"/>
        <end position="149"/>
    </location>
</feature>
<evidence type="ECO:0000259" key="14">
    <source>
        <dbReference type="Pfam" id="PF09976"/>
    </source>
</evidence>
<evidence type="ECO:0000256" key="8">
    <source>
        <dbReference type="ARBA" id="ARBA00023136"/>
    </source>
</evidence>
<comment type="similarity">
    <text evidence="9">Belongs to the Tom70 family.</text>
</comment>
<dbReference type="InterPro" id="IPR019734">
    <property type="entry name" value="TPR_rpt"/>
</dbReference>
<dbReference type="AlphaFoldDB" id="A0A7S2SF23"/>
<keyword evidence="4" id="KW-1000">Mitochondrion outer membrane</keyword>
<dbReference type="PANTHER" id="PTHR46208:SF1">
    <property type="entry name" value="MITOCHONDRIAL IMPORT RECEPTOR SUBUNIT TOM70"/>
    <property type="match status" value="1"/>
</dbReference>
<evidence type="ECO:0000256" key="2">
    <source>
        <dbReference type="ARBA" id="ARBA00022692"/>
    </source>
</evidence>
<evidence type="ECO:0000256" key="6">
    <source>
        <dbReference type="ARBA" id="ARBA00022989"/>
    </source>
</evidence>
<feature type="repeat" description="TPR" evidence="10">
    <location>
        <begin position="415"/>
        <end position="448"/>
    </location>
</feature>
<keyword evidence="11" id="KW-0175">Coiled coil</keyword>
<feature type="compositionally biased region" description="Polar residues" evidence="12">
    <location>
        <begin position="90"/>
        <end position="99"/>
    </location>
</feature>
<dbReference type="PANTHER" id="PTHR46208">
    <property type="entry name" value="MITOCHONDRIAL IMPORT RECEPTOR SUBUNIT TOM70"/>
    <property type="match status" value="1"/>
</dbReference>
<evidence type="ECO:0000256" key="9">
    <source>
        <dbReference type="ARBA" id="ARBA00038030"/>
    </source>
</evidence>
<reference evidence="15" key="1">
    <citation type="submission" date="2021-01" db="EMBL/GenBank/DDBJ databases">
        <authorList>
            <person name="Corre E."/>
            <person name="Pelletier E."/>
            <person name="Niang G."/>
            <person name="Scheremetjew M."/>
            <person name="Finn R."/>
            <person name="Kale V."/>
            <person name="Holt S."/>
            <person name="Cochrane G."/>
            <person name="Meng A."/>
            <person name="Brown T."/>
            <person name="Cohen L."/>
        </authorList>
    </citation>
    <scope>NUCLEOTIDE SEQUENCE</scope>
    <source>
        <strain evidence="15">CCMP1452</strain>
    </source>
</reference>
<evidence type="ECO:0000256" key="3">
    <source>
        <dbReference type="ARBA" id="ARBA00022737"/>
    </source>
</evidence>
<dbReference type="EMBL" id="HBHI01028384">
    <property type="protein sequence ID" value="CAD9698266.1"/>
    <property type="molecule type" value="Transcribed_RNA"/>
</dbReference>
<feature type="transmembrane region" description="Helical" evidence="13">
    <location>
        <begin position="12"/>
        <end position="31"/>
    </location>
</feature>
<dbReference type="PROSITE" id="PS51257">
    <property type="entry name" value="PROKAR_LIPOPROTEIN"/>
    <property type="match status" value="1"/>
</dbReference>
<dbReference type="InterPro" id="IPR018704">
    <property type="entry name" value="SecYEG/CpoB_TPR"/>
</dbReference>
<evidence type="ECO:0000256" key="5">
    <source>
        <dbReference type="ARBA" id="ARBA00022803"/>
    </source>
</evidence>
<organism evidence="15">
    <name type="scientific">Eucampia antarctica</name>
    <dbReference type="NCBI Taxonomy" id="49252"/>
    <lineage>
        <taxon>Eukaryota</taxon>
        <taxon>Sar</taxon>
        <taxon>Stramenopiles</taxon>
        <taxon>Ochrophyta</taxon>
        <taxon>Bacillariophyta</taxon>
        <taxon>Mediophyceae</taxon>
        <taxon>Biddulphiophycidae</taxon>
        <taxon>Hemiaulales</taxon>
        <taxon>Hemiaulaceae</taxon>
        <taxon>Eucampia</taxon>
    </lineage>
</organism>
<dbReference type="GO" id="GO:0005741">
    <property type="term" value="C:mitochondrial outer membrane"/>
    <property type="evidence" value="ECO:0007669"/>
    <property type="project" value="UniProtKB-SubCell"/>
</dbReference>
<feature type="region of interest" description="Disordered" evidence="12">
    <location>
        <begin position="88"/>
        <end position="109"/>
    </location>
</feature>